<sequence>TPNSCILETCVLLSLKRRLLEKATEFSPLAPCQSFQRRLNRLERRRLFVEMLMRCLIFYCQIKDSSVDFAARYFVDAVDRLELLIAMIGKDQDVKFEEAPVLLEPVLKAFNDVDSCKYFGHPKPTWSEITPFLTIRETFSPNYFNETKNNGYFLCLYGFFMQQLPRCSQLHDETSILRELSPLFPIFKEKY</sequence>
<name>A0A915JM63_ROMCU</name>
<protein>
    <submittedName>
        <fullName evidence="2">Uncharacterized protein</fullName>
    </submittedName>
</protein>
<proteinExistence type="predicted"/>
<dbReference type="AlphaFoldDB" id="A0A915JM63"/>
<dbReference type="Proteomes" id="UP000887565">
    <property type="component" value="Unplaced"/>
</dbReference>
<reference evidence="2" key="1">
    <citation type="submission" date="2022-11" db="UniProtKB">
        <authorList>
            <consortium name="WormBaseParasite"/>
        </authorList>
    </citation>
    <scope>IDENTIFICATION</scope>
</reference>
<dbReference type="WBParaSite" id="nRc.2.0.1.t27177-RA">
    <property type="protein sequence ID" value="nRc.2.0.1.t27177-RA"/>
    <property type="gene ID" value="nRc.2.0.1.g27177"/>
</dbReference>
<organism evidence="1 2">
    <name type="scientific">Romanomermis culicivorax</name>
    <name type="common">Nematode worm</name>
    <dbReference type="NCBI Taxonomy" id="13658"/>
    <lineage>
        <taxon>Eukaryota</taxon>
        <taxon>Metazoa</taxon>
        <taxon>Ecdysozoa</taxon>
        <taxon>Nematoda</taxon>
        <taxon>Enoplea</taxon>
        <taxon>Dorylaimia</taxon>
        <taxon>Mermithida</taxon>
        <taxon>Mermithoidea</taxon>
        <taxon>Mermithidae</taxon>
        <taxon>Romanomermis</taxon>
    </lineage>
</organism>
<accession>A0A915JM63</accession>
<evidence type="ECO:0000313" key="1">
    <source>
        <dbReference type="Proteomes" id="UP000887565"/>
    </source>
</evidence>
<evidence type="ECO:0000313" key="2">
    <source>
        <dbReference type="WBParaSite" id="nRc.2.0.1.t27177-RA"/>
    </source>
</evidence>
<keyword evidence="1" id="KW-1185">Reference proteome</keyword>